<dbReference type="SUPFAM" id="SSF51621">
    <property type="entry name" value="Phosphoenolpyruvate/pyruvate domain"/>
    <property type="match status" value="1"/>
</dbReference>
<evidence type="ECO:0000256" key="6">
    <source>
        <dbReference type="ARBA" id="ARBA00022679"/>
    </source>
</evidence>
<evidence type="ECO:0000256" key="4">
    <source>
        <dbReference type="ARBA" id="ARBA00011994"/>
    </source>
</evidence>
<evidence type="ECO:0000256" key="1">
    <source>
        <dbReference type="ARBA" id="ARBA00001946"/>
    </source>
</evidence>
<evidence type="ECO:0000256" key="10">
    <source>
        <dbReference type="ARBA" id="ARBA00022840"/>
    </source>
</evidence>
<comment type="similarity">
    <text evidence="3 12">Belongs to the PEP-utilizing enzyme family.</text>
</comment>
<dbReference type="AlphaFoldDB" id="A0A9J7AM74"/>
<keyword evidence="19" id="KW-1185">Reference proteome</keyword>
<evidence type="ECO:0000256" key="14">
    <source>
        <dbReference type="PIRSR" id="PIRSR000853-3"/>
    </source>
</evidence>
<evidence type="ECO:0000259" key="17">
    <source>
        <dbReference type="Pfam" id="PF02896"/>
    </source>
</evidence>
<comment type="cofactor">
    <cofactor evidence="1 12 14">
        <name>Mg(2+)</name>
        <dbReference type="ChEBI" id="CHEBI:18420"/>
    </cofactor>
</comment>
<dbReference type="InterPro" id="IPR013815">
    <property type="entry name" value="ATP_grasp_subdomain_1"/>
</dbReference>
<feature type="binding site" evidence="14">
    <location>
        <position position="782"/>
    </location>
    <ligand>
        <name>Mg(2+)</name>
        <dbReference type="ChEBI" id="CHEBI:18420"/>
    </ligand>
</feature>
<evidence type="ECO:0000256" key="9">
    <source>
        <dbReference type="ARBA" id="ARBA00022777"/>
    </source>
</evidence>
<feature type="domain" description="Pyruvate phosphate dikinase AMP/ATP-binding" evidence="16">
    <location>
        <begin position="59"/>
        <end position="291"/>
    </location>
</feature>
<name>A0A9J7AM74_9PROT</name>
<keyword evidence="18" id="KW-0670">Pyruvate</keyword>
<evidence type="ECO:0000256" key="7">
    <source>
        <dbReference type="ARBA" id="ARBA00022723"/>
    </source>
</evidence>
<evidence type="ECO:0000313" key="19">
    <source>
        <dbReference type="Proteomes" id="UP001060336"/>
    </source>
</evidence>
<dbReference type="InterPro" id="IPR018274">
    <property type="entry name" value="PEP_util_AS"/>
</dbReference>
<evidence type="ECO:0000256" key="12">
    <source>
        <dbReference type="PIRNR" id="PIRNR000853"/>
    </source>
</evidence>
<dbReference type="EMBL" id="CP102480">
    <property type="protein sequence ID" value="UUX48254.1"/>
    <property type="molecule type" value="Genomic_DNA"/>
</dbReference>
<dbReference type="InterPro" id="IPR008279">
    <property type="entry name" value="PEP-util_enz_mobile_dom"/>
</dbReference>
<dbReference type="InterPro" id="IPR040442">
    <property type="entry name" value="Pyrv_kinase-like_dom_sf"/>
</dbReference>
<dbReference type="NCBIfam" id="TIGR01828">
    <property type="entry name" value="pyru_phos_dikin"/>
    <property type="match status" value="1"/>
</dbReference>
<evidence type="ECO:0000256" key="8">
    <source>
        <dbReference type="ARBA" id="ARBA00022741"/>
    </source>
</evidence>
<sequence>MEKWIYTFGEGAAEGSAGMEDLLGTKGANLAEMSAIGLPVPPGFTIATGVCGYYHGHDGSFPPDLEEAVATALAKLEADRGARFGDPANPLLVSVRSGGAASMPGMMDTVLNLGLNDDVVQGLARKTGDQRFACDCYRRFIHMYGEVVLDIDGFLFEEAGDEIKEDHGAVFDRDLSAEACAEMAKRFREIVKAETGEPFPDDPQAQLWGAIGGVIRSWNNQRAVIYRSLHNIPDDIGTAVTVQAMVFGNRGAGSITGVAFTRNPSTGEKAPYGEYLPNAQGEDVVAGLHTPLPLVESAAHGEIGEATALEAHAPEVFDKLIGLCDRLERHYGDVQDIEFTVEEGRLFLLQTRPAKRTVEAGLKFAVDMHREGLISREQAVVRVNPDDLDSLLYPSVDPAANAHPVARGLPASPGAASGVAVFDPDDAIRRSREGEDVILIRKETSPNDIHGMHAAVGIVTARGGLTSHAAVVARGMGRPCICGASSVRIAPELDSFTVGDVTVKDGDEITLDGTGGGIFLGRVPTVEPELSEDLKTLVSWADEIRHLAVRANVETMDDASAARRFGADGIGLVATEHTFFAPARIMTVRELTLARNERERRPSLDRLLPLQRADFTRLFRELRGFPVAVRLLDPPLDEVLPETDAEYEETSEALGLPVEAVRKRVAAVRQIVPVLGHRGCRLAISYPEITEMQVRAMFEAASAVMQEFGETVTLEITVPLVVGKREFDFVRVIVDRVAAEVEQETGCTIAYRVGTLIELPRAALRAGEIAKTADFFSFGTDDLTRTVFGMSRDDADAFLTTYMNNSVVDLDPFVTLDIEGVGELVRIATERGRSENKELLIGICGEHGGDAKTVRFCHSIGLDYVSCAPNRLPVARIAAAQASI</sequence>
<comment type="function">
    <text evidence="2">Catalyzes the reversible phosphorylation of pyruvate and phosphate.</text>
</comment>
<evidence type="ECO:0000259" key="16">
    <source>
        <dbReference type="Pfam" id="PF01326"/>
    </source>
</evidence>
<dbReference type="Pfam" id="PF01326">
    <property type="entry name" value="PPDK_N"/>
    <property type="match status" value="2"/>
</dbReference>
<feature type="domain" description="Pyruvate phosphate dikinase AMP/ATP-binding" evidence="16">
    <location>
        <begin position="319"/>
        <end position="361"/>
    </location>
</feature>
<keyword evidence="9" id="KW-0418">Kinase</keyword>
<dbReference type="InterPro" id="IPR000121">
    <property type="entry name" value="PEP_util_C"/>
</dbReference>
<evidence type="ECO:0000256" key="5">
    <source>
        <dbReference type="ARBA" id="ARBA00020138"/>
    </source>
</evidence>
<dbReference type="EC" id="2.7.9.1" evidence="4 12"/>
<comment type="catalytic activity">
    <reaction evidence="12">
        <text>pyruvate + phosphate + ATP = phosphoenolpyruvate + AMP + diphosphate + H(+)</text>
        <dbReference type="Rhea" id="RHEA:10756"/>
        <dbReference type="ChEBI" id="CHEBI:15361"/>
        <dbReference type="ChEBI" id="CHEBI:15378"/>
        <dbReference type="ChEBI" id="CHEBI:30616"/>
        <dbReference type="ChEBI" id="CHEBI:33019"/>
        <dbReference type="ChEBI" id="CHEBI:43474"/>
        <dbReference type="ChEBI" id="CHEBI:58702"/>
        <dbReference type="ChEBI" id="CHEBI:456215"/>
        <dbReference type="EC" id="2.7.9.1"/>
    </reaction>
</comment>
<dbReference type="Gene3D" id="3.30.1490.20">
    <property type="entry name" value="ATP-grasp fold, A domain"/>
    <property type="match status" value="1"/>
</dbReference>
<dbReference type="Gene3D" id="3.50.30.10">
    <property type="entry name" value="Phosphohistidine domain"/>
    <property type="match status" value="1"/>
</dbReference>
<evidence type="ECO:0000259" key="15">
    <source>
        <dbReference type="Pfam" id="PF00391"/>
    </source>
</evidence>
<dbReference type="InterPro" id="IPR010121">
    <property type="entry name" value="Pyruvate_phosphate_dikinase"/>
</dbReference>
<reference evidence="18" key="1">
    <citation type="submission" date="2022-08" db="EMBL/GenBank/DDBJ databases">
        <title>Nisaea acidiphila sp. nov., isolated from a marine algal debris and emended description of the genus Nisaea Urios et al. 2008.</title>
        <authorList>
            <person name="Kwon K."/>
        </authorList>
    </citation>
    <scope>NUCLEOTIDE SEQUENCE</scope>
    <source>
        <strain evidence="18">MEBiC11861</strain>
    </source>
</reference>
<feature type="active site" description="Tele-phosphohistidine intermediate" evidence="13">
    <location>
        <position position="468"/>
    </location>
</feature>
<keyword evidence="7 14" id="KW-0479">Metal-binding</keyword>
<dbReference type="GO" id="GO:0050242">
    <property type="term" value="F:pyruvate, phosphate dikinase activity"/>
    <property type="evidence" value="ECO:0007669"/>
    <property type="project" value="UniProtKB-UniRule"/>
</dbReference>
<evidence type="ECO:0000313" key="18">
    <source>
        <dbReference type="EMBL" id="UUX48254.1"/>
    </source>
</evidence>
<dbReference type="PANTHER" id="PTHR22931">
    <property type="entry name" value="PHOSPHOENOLPYRUVATE DIKINASE-RELATED"/>
    <property type="match status" value="1"/>
</dbReference>
<keyword evidence="11 14" id="KW-0460">Magnesium</keyword>
<dbReference type="GO" id="GO:0046872">
    <property type="term" value="F:metal ion binding"/>
    <property type="evidence" value="ECO:0007669"/>
    <property type="project" value="UniProtKB-UniRule"/>
</dbReference>
<dbReference type="GO" id="GO:0005524">
    <property type="term" value="F:ATP binding"/>
    <property type="evidence" value="ECO:0007669"/>
    <property type="project" value="UniProtKB-UniRule"/>
</dbReference>
<dbReference type="RefSeq" id="WP_257766762.1">
    <property type="nucleotide sequence ID" value="NZ_CP102480.1"/>
</dbReference>
<accession>A0A9J7AM74</accession>
<keyword evidence="6 18" id="KW-0808">Transferase</keyword>
<proteinExistence type="inferred from homology"/>
<feature type="domain" description="PEP-utilising enzyme mobile" evidence="15">
    <location>
        <begin position="435"/>
        <end position="516"/>
    </location>
</feature>
<evidence type="ECO:0000256" key="13">
    <source>
        <dbReference type="PIRSR" id="PIRSR000853-1"/>
    </source>
</evidence>
<dbReference type="PIRSF" id="PIRSF000853">
    <property type="entry name" value="PPDK"/>
    <property type="match status" value="1"/>
</dbReference>
<feature type="domain" description="PEP-utilising enzyme C-terminal" evidence="17">
    <location>
        <begin position="531"/>
        <end position="882"/>
    </location>
</feature>
<organism evidence="18 19">
    <name type="scientific">Nisaea acidiphila</name>
    <dbReference type="NCBI Taxonomy" id="1862145"/>
    <lineage>
        <taxon>Bacteria</taxon>
        <taxon>Pseudomonadati</taxon>
        <taxon>Pseudomonadota</taxon>
        <taxon>Alphaproteobacteria</taxon>
        <taxon>Rhodospirillales</taxon>
        <taxon>Thalassobaculaceae</taxon>
        <taxon>Nisaea</taxon>
    </lineage>
</organism>
<dbReference type="Pfam" id="PF02896">
    <property type="entry name" value="PEP-utilizers_C"/>
    <property type="match status" value="1"/>
</dbReference>
<dbReference type="InterPro" id="IPR015813">
    <property type="entry name" value="Pyrv/PenolPyrv_kinase-like_dom"/>
</dbReference>
<evidence type="ECO:0000256" key="11">
    <source>
        <dbReference type="ARBA" id="ARBA00022842"/>
    </source>
</evidence>
<evidence type="ECO:0000256" key="3">
    <source>
        <dbReference type="ARBA" id="ARBA00007837"/>
    </source>
</evidence>
<evidence type="ECO:0000256" key="2">
    <source>
        <dbReference type="ARBA" id="ARBA00003144"/>
    </source>
</evidence>
<gene>
    <name evidence="18" type="primary">ppdK</name>
    <name evidence="18" type="ORF">NUH88_12595</name>
</gene>
<dbReference type="InterPro" id="IPR002192">
    <property type="entry name" value="PPDK_AMP/ATP-bd"/>
</dbReference>
<dbReference type="KEGG" id="naci:NUH88_12595"/>
<dbReference type="GO" id="GO:0016301">
    <property type="term" value="F:kinase activity"/>
    <property type="evidence" value="ECO:0007669"/>
    <property type="project" value="UniProtKB-UniRule"/>
</dbReference>
<keyword evidence="8" id="KW-0547">Nucleotide-binding</keyword>
<dbReference type="Gene3D" id="1.10.189.10">
    <property type="entry name" value="Pyruvate Phosphate Dikinase, domain 2"/>
    <property type="match status" value="1"/>
</dbReference>
<dbReference type="Gene3D" id="3.20.20.60">
    <property type="entry name" value="Phosphoenolpyruvate-binding domains"/>
    <property type="match status" value="1"/>
</dbReference>
<keyword evidence="10" id="KW-0067">ATP-binding</keyword>
<dbReference type="NCBIfam" id="NF004531">
    <property type="entry name" value="PRK05878.1"/>
    <property type="match status" value="1"/>
</dbReference>
<dbReference type="SUPFAM" id="SSF56059">
    <property type="entry name" value="Glutathione synthetase ATP-binding domain-like"/>
    <property type="match status" value="1"/>
</dbReference>
<dbReference type="Gene3D" id="3.30.470.20">
    <property type="entry name" value="ATP-grasp fold, B domain"/>
    <property type="match status" value="1"/>
</dbReference>
<protein>
    <recommendedName>
        <fullName evidence="5 12">Pyruvate, phosphate dikinase</fullName>
        <ecNumber evidence="4 12">2.7.9.1</ecNumber>
    </recommendedName>
</protein>
<dbReference type="PANTHER" id="PTHR22931:SF9">
    <property type="entry name" value="PYRUVATE, PHOSPHATE DIKINASE 1, CHLOROPLASTIC"/>
    <property type="match status" value="1"/>
</dbReference>
<feature type="active site" description="Proton donor" evidence="13">
    <location>
        <position position="844"/>
    </location>
</feature>
<dbReference type="Gene3D" id="1.20.80.30">
    <property type="match status" value="1"/>
</dbReference>
<dbReference type="PROSITE" id="PS00370">
    <property type="entry name" value="PEP_ENZYMES_PHOS_SITE"/>
    <property type="match status" value="1"/>
</dbReference>
<dbReference type="SUPFAM" id="SSF52009">
    <property type="entry name" value="Phosphohistidine domain"/>
    <property type="match status" value="1"/>
</dbReference>
<dbReference type="Proteomes" id="UP001060336">
    <property type="component" value="Chromosome"/>
</dbReference>
<feature type="binding site" evidence="14">
    <location>
        <position position="758"/>
    </location>
    <ligand>
        <name>Mg(2+)</name>
        <dbReference type="ChEBI" id="CHEBI:18420"/>
    </ligand>
</feature>
<dbReference type="Pfam" id="PF00391">
    <property type="entry name" value="PEP-utilizers"/>
    <property type="match status" value="1"/>
</dbReference>
<dbReference type="InterPro" id="IPR036637">
    <property type="entry name" value="Phosphohistidine_dom_sf"/>
</dbReference>